<dbReference type="Proteomes" id="UP000323386">
    <property type="component" value="Unassembled WGS sequence"/>
</dbReference>
<dbReference type="GO" id="GO:0016788">
    <property type="term" value="F:hydrolase activity, acting on ester bonds"/>
    <property type="evidence" value="ECO:0007669"/>
    <property type="project" value="InterPro"/>
</dbReference>
<dbReference type="FunFam" id="3.40.50.1010:FF:000025">
    <property type="entry name" value="DNA repair protein RAD2"/>
    <property type="match status" value="1"/>
</dbReference>
<dbReference type="PRINTS" id="PR00853">
    <property type="entry name" value="XPGRADSUPER"/>
</dbReference>
<dbReference type="SUPFAM" id="SSF88723">
    <property type="entry name" value="PIN domain-like"/>
    <property type="match status" value="1"/>
</dbReference>
<dbReference type="InterPro" id="IPR006086">
    <property type="entry name" value="XPG-I_dom"/>
</dbReference>
<evidence type="ECO:0000256" key="3">
    <source>
        <dbReference type="ARBA" id="ARBA00005283"/>
    </source>
</evidence>
<dbReference type="PANTHER" id="PTHR16171">
    <property type="entry name" value="DNA REPAIR PROTEIN COMPLEMENTING XP-G CELLS-RELATED"/>
    <property type="match status" value="1"/>
</dbReference>
<dbReference type="GO" id="GO:0004520">
    <property type="term" value="F:DNA endonuclease activity"/>
    <property type="evidence" value="ECO:0007669"/>
    <property type="project" value="TreeGrafter"/>
</dbReference>
<name>A0A5C3F3U7_9BASI</name>
<feature type="compositionally biased region" description="Basic and acidic residues" evidence="13">
    <location>
        <begin position="710"/>
        <end position="719"/>
    </location>
</feature>
<dbReference type="SUPFAM" id="SSF47807">
    <property type="entry name" value="5' to 3' exonuclease, C-terminal subdomain"/>
    <property type="match status" value="1"/>
</dbReference>
<dbReference type="InterPro" id="IPR008918">
    <property type="entry name" value="HhH2"/>
</dbReference>
<evidence type="ECO:0000256" key="8">
    <source>
        <dbReference type="ARBA" id="ARBA00022801"/>
    </source>
</evidence>
<feature type="region of interest" description="Disordered" evidence="13">
    <location>
        <begin position="1"/>
        <end position="106"/>
    </location>
</feature>
<evidence type="ECO:0000313" key="15">
    <source>
        <dbReference type="EMBL" id="SPO38770.1"/>
    </source>
</evidence>
<evidence type="ECO:0000256" key="9">
    <source>
        <dbReference type="ARBA" id="ARBA00022842"/>
    </source>
</evidence>
<evidence type="ECO:0000259" key="14">
    <source>
        <dbReference type="SMART" id="SM00484"/>
    </source>
</evidence>
<dbReference type="SMART" id="SM00484">
    <property type="entry name" value="XPGI"/>
    <property type="match status" value="1"/>
</dbReference>
<dbReference type="FunFam" id="1.10.150.20:FF:000057">
    <property type="entry name" value="RAD2p Single-stranded DNA endonuclease"/>
    <property type="match status" value="1"/>
</dbReference>
<organism evidence="15 16">
    <name type="scientific">Pseudozyma flocculosa</name>
    <dbReference type="NCBI Taxonomy" id="84751"/>
    <lineage>
        <taxon>Eukaryota</taxon>
        <taxon>Fungi</taxon>
        <taxon>Dikarya</taxon>
        <taxon>Basidiomycota</taxon>
        <taxon>Ustilaginomycotina</taxon>
        <taxon>Ustilaginomycetes</taxon>
        <taxon>Ustilaginales</taxon>
        <taxon>Ustilaginaceae</taxon>
        <taxon>Pseudozyma</taxon>
    </lineage>
</organism>
<evidence type="ECO:0000256" key="6">
    <source>
        <dbReference type="ARBA" id="ARBA00022759"/>
    </source>
</evidence>
<evidence type="ECO:0000256" key="13">
    <source>
        <dbReference type="SAM" id="MobiDB-lite"/>
    </source>
</evidence>
<dbReference type="GO" id="GO:0003697">
    <property type="term" value="F:single-stranded DNA binding"/>
    <property type="evidence" value="ECO:0007669"/>
    <property type="project" value="TreeGrafter"/>
</dbReference>
<dbReference type="Gene3D" id="3.40.50.1010">
    <property type="entry name" value="5'-nuclease"/>
    <property type="match status" value="1"/>
</dbReference>
<comment type="similarity">
    <text evidence="3">Belongs to the XPG/RAD2 endonuclease family. XPG subfamily.</text>
</comment>
<comment type="cofactor">
    <cofactor evidence="1">
        <name>Mg(2+)</name>
        <dbReference type="ChEBI" id="CHEBI:18420"/>
    </cofactor>
</comment>
<feature type="compositionally biased region" description="Low complexity" evidence="13">
    <location>
        <begin position="589"/>
        <end position="599"/>
    </location>
</feature>
<dbReference type="InterPro" id="IPR006084">
    <property type="entry name" value="XPG/Rad2"/>
</dbReference>
<keyword evidence="8" id="KW-0378">Hydrolase</keyword>
<keyword evidence="4" id="KW-0540">Nuclease</keyword>
<dbReference type="OrthoDB" id="31113at2759"/>
<evidence type="ECO:0000256" key="4">
    <source>
        <dbReference type="ARBA" id="ARBA00022722"/>
    </source>
</evidence>
<evidence type="ECO:0000313" key="16">
    <source>
        <dbReference type="Proteomes" id="UP000323386"/>
    </source>
</evidence>
<feature type="compositionally biased region" description="Low complexity" evidence="13">
    <location>
        <begin position="622"/>
        <end position="640"/>
    </location>
</feature>
<keyword evidence="6" id="KW-0255">Endonuclease</keyword>
<reference evidence="15 16" key="1">
    <citation type="submission" date="2018-03" db="EMBL/GenBank/DDBJ databases">
        <authorList>
            <person name="Guldener U."/>
        </authorList>
    </citation>
    <scope>NUCLEOTIDE SEQUENCE [LARGE SCALE GENOMIC DNA]</scope>
    <source>
        <strain evidence="15 16">DAOM196992</strain>
    </source>
</reference>
<dbReference type="AlphaFoldDB" id="A0A5C3F3U7"/>
<evidence type="ECO:0000256" key="7">
    <source>
        <dbReference type="ARBA" id="ARBA00022763"/>
    </source>
</evidence>
<dbReference type="EMBL" id="OOIP01000011">
    <property type="protein sequence ID" value="SPO38770.1"/>
    <property type="molecule type" value="Genomic_DNA"/>
</dbReference>
<sequence length="747" mass="79835">MQRSETNSETIHAAADPASPGIGRRSTTTRAADVEPISIGSSPPPPPAAEDLTSADVVKDRARESPQPIVLDNLPAVTTEVDAPLEPAPAPSQPSSREGTPIEWSPTPSPEPVVLGADGFPLPTAEELDAMDAEDEEEIARLTADQNEFAAFLSASKGRSLLDVQQEVENEVNALRAEHANSRKSEEDITRQMAQEIQMMLRLFGLPYITAPMEAEAQCAELVSRRLVDGIITDDSDVFLFGGTRIYKNMFNNNKVVECFLLSDLQRELGLDREKLVRLAYFLGSDYTEGLAGVGPVLAMELLALFSGEDGLLKFRDWWYKVQMGKDTPEDTRGKTMRRIKKALRNKVHLAPSWPEPEVLDAYYQPTVDESDEPFQWGLPDLDSLRTFLGEYLHWPVTKTDQYLLPIIEKQNQRSRARGNQSTLDRNGFFDTTAGLGVYAGRKKPTYGSNRLQEVVNGFRAANKSKVGGDGANGGTGKRAGKARGGRRRRAAAAGSSDDDSDSASSSSASSSDGIEMVEANIQPHVPEELLGKEMAKRRPVVRRDEAASASNDANRVAELDAAVEALEGQRPGAETTSTSAAKKKTRKAAAAPAAAPAKEAVRGTKRGKGKAKAVDGQEGTEPGPSAAAAAESGESSSSADEWRPAPKRGRERGRGGRGGGSTTASSSSARNTAPGAGAGAATSTASARGRGRGRGRGARANLRAARNMSLDDVHRIPESRSPSIPPGQQLSRRSSSTSSSVSTPLR</sequence>
<keyword evidence="16" id="KW-1185">Reference proteome</keyword>
<keyword evidence="11" id="KW-0539">Nucleus</keyword>
<feature type="compositionally biased region" description="Gly residues" evidence="13">
    <location>
        <begin position="468"/>
        <end position="478"/>
    </location>
</feature>
<keyword evidence="5" id="KW-0479">Metal-binding</keyword>
<keyword evidence="10" id="KW-0234">DNA repair</keyword>
<dbReference type="GO" id="GO:0046872">
    <property type="term" value="F:metal ion binding"/>
    <property type="evidence" value="ECO:0007669"/>
    <property type="project" value="UniProtKB-KW"/>
</dbReference>
<dbReference type="CDD" id="cd09868">
    <property type="entry name" value="PIN_XPG_RAD2"/>
    <property type="match status" value="1"/>
</dbReference>
<comment type="function">
    <text evidence="12">Single-stranded DNA endonuclease involved in excision repair of DNA damaged with UV light, bulky adducts, or cross-linking agents. Essential for the incision step of excision-repair.</text>
</comment>
<feature type="compositionally biased region" description="Low complexity" evidence="13">
    <location>
        <begin position="503"/>
        <end position="514"/>
    </location>
</feature>
<evidence type="ECO:0000256" key="2">
    <source>
        <dbReference type="ARBA" id="ARBA00004123"/>
    </source>
</evidence>
<feature type="region of interest" description="Disordered" evidence="13">
    <location>
        <begin position="463"/>
        <end position="747"/>
    </location>
</feature>
<evidence type="ECO:0000256" key="10">
    <source>
        <dbReference type="ARBA" id="ARBA00023204"/>
    </source>
</evidence>
<evidence type="ECO:0000256" key="5">
    <source>
        <dbReference type="ARBA" id="ARBA00022723"/>
    </source>
</evidence>
<dbReference type="InterPro" id="IPR036279">
    <property type="entry name" value="5-3_exonuclease_C_sf"/>
</dbReference>
<accession>A0A5C3F3U7</accession>
<dbReference type="InterPro" id="IPR019974">
    <property type="entry name" value="XPG_CS"/>
</dbReference>
<keyword evidence="9" id="KW-0460">Magnesium</keyword>
<dbReference type="PANTHER" id="PTHR16171:SF7">
    <property type="entry name" value="DNA REPAIR PROTEIN RAD2"/>
    <property type="match status" value="1"/>
</dbReference>
<protein>
    <recommendedName>
        <fullName evidence="14">XPG-I domain-containing protein</fullName>
    </recommendedName>
</protein>
<feature type="compositionally biased region" description="Low complexity" evidence="13">
    <location>
        <begin position="732"/>
        <end position="747"/>
    </location>
</feature>
<dbReference type="InterPro" id="IPR029060">
    <property type="entry name" value="PIN-like_dom_sf"/>
</dbReference>
<dbReference type="SMART" id="SM00279">
    <property type="entry name" value="HhH2"/>
    <property type="match status" value="1"/>
</dbReference>
<feature type="compositionally biased region" description="Low complexity" evidence="13">
    <location>
        <begin position="699"/>
        <end position="708"/>
    </location>
</feature>
<dbReference type="PROSITE" id="PS00842">
    <property type="entry name" value="XPG_2"/>
    <property type="match status" value="1"/>
</dbReference>
<feature type="domain" description="XPG-I" evidence="14">
    <location>
        <begin position="202"/>
        <end position="271"/>
    </location>
</feature>
<feature type="compositionally biased region" description="Basic and acidic residues" evidence="13">
    <location>
        <begin position="526"/>
        <end position="547"/>
    </location>
</feature>
<gene>
    <name evidence="15" type="ORF">PSFLO_04249</name>
</gene>
<dbReference type="Gene3D" id="1.10.150.20">
    <property type="entry name" value="5' to 3' exonuclease, C-terminal subdomain"/>
    <property type="match status" value="1"/>
</dbReference>
<comment type="subcellular location">
    <subcellularLocation>
        <location evidence="2">Nucleus</location>
    </subcellularLocation>
</comment>
<evidence type="ECO:0000256" key="1">
    <source>
        <dbReference type="ARBA" id="ARBA00001946"/>
    </source>
</evidence>
<dbReference type="GO" id="GO:0006289">
    <property type="term" value="P:nucleotide-excision repair"/>
    <property type="evidence" value="ECO:0007669"/>
    <property type="project" value="UniProtKB-ARBA"/>
</dbReference>
<feature type="compositionally biased region" description="Low complexity" evidence="13">
    <location>
        <begin position="663"/>
        <end position="689"/>
    </location>
</feature>
<evidence type="ECO:0000256" key="12">
    <source>
        <dbReference type="ARBA" id="ARBA00053135"/>
    </source>
</evidence>
<dbReference type="GO" id="GO:0005634">
    <property type="term" value="C:nucleus"/>
    <property type="evidence" value="ECO:0007669"/>
    <property type="project" value="UniProtKB-SubCell"/>
</dbReference>
<keyword evidence="7" id="KW-0227">DNA damage</keyword>
<proteinExistence type="inferred from homology"/>
<feature type="compositionally biased region" description="Basic residues" evidence="13">
    <location>
        <begin position="479"/>
        <end position="491"/>
    </location>
</feature>
<dbReference type="Pfam" id="PF00867">
    <property type="entry name" value="XPG_I"/>
    <property type="match status" value="1"/>
</dbReference>
<dbReference type="CDD" id="cd09904">
    <property type="entry name" value="H3TH_XPG"/>
    <property type="match status" value="1"/>
</dbReference>
<evidence type="ECO:0000256" key="11">
    <source>
        <dbReference type="ARBA" id="ARBA00023242"/>
    </source>
</evidence>
<feature type="compositionally biased region" description="Polar residues" evidence="13">
    <location>
        <begin position="1"/>
        <end position="10"/>
    </location>
</feature>